<name>A0ABV7YNE3_9ACTN</name>
<reference evidence="2" key="1">
    <citation type="journal article" date="2019" name="Int. J. Syst. Evol. Microbiol.">
        <title>The Global Catalogue of Microorganisms (GCM) 10K type strain sequencing project: providing services to taxonomists for standard genome sequencing and annotation.</title>
        <authorList>
            <consortium name="The Broad Institute Genomics Platform"/>
            <consortium name="The Broad Institute Genome Sequencing Center for Infectious Disease"/>
            <person name="Wu L."/>
            <person name="Ma J."/>
        </authorList>
    </citation>
    <scope>NUCLEOTIDE SEQUENCE [LARGE SCALE GENOMIC DNA]</scope>
    <source>
        <strain evidence="2">CGMCC 4.7241</strain>
    </source>
</reference>
<dbReference type="EMBL" id="JBHRZH010000041">
    <property type="protein sequence ID" value="MFC3765638.1"/>
    <property type="molecule type" value="Genomic_DNA"/>
</dbReference>
<evidence type="ECO:0000313" key="2">
    <source>
        <dbReference type="Proteomes" id="UP001595699"/>
    </source>
</evidence>
<dbReference type="InterPro" id="IPR006311">
    <property type="entry name" value="TAT_signal"/>
</dbReference>
<dbReference type="RefSeq" id="WP_385928825.1">
    <property type="nucleotide sequence ID" value="NZ_JBHRZH010000041.1"/>
</dbReference>
<comment type="caution">
    <text evidence="1">The sequence shown here is derived from an EMBL/GenBank/DDBJ whole genome shotgun (WGS) entry which is preliminary data.</text>
</comment>
<dbReference type="Gene3D" id="3.40.190.10">
    <property type="entry name" value="Periplasmic binding protein-like II"/>
    <property type="match status" value="1"/>
</dbReference>
<keyword evidence="2" id="KW-1185">Reference proteome</keyword>
<organism evidence="1 2">
    <name type="scientific">Tenggerimyces flavus</name>
    <dbReference type="NCBI Taxonomy" id="1708749"/>
    <lineage>
        <taxon>Bacteria</taxon>
        <taxon>Bacillati</taxon>
        <taxon>Actinomycetota</taxon>
        <taxon>Actinomycetes</taxon>
        <taxon>Propionibacteriales</taxon>
        <taxon>Nocardioidaceae</taxon>
        <taxon>Tenggerimyces</taxon>
    </lineage>
</organism>
<dbReference type="InterPro" id="IPR050490">
    <property type="entry name" value="Bact_solute-bd_prot1"/>
</dbReference>
<gene>
    <name evidence="1" type="ORF">ACFOUW_32720</name>
</gene>
<dbReference type="Proteomes" id="UP001595699">
    <property type="component" value="Unassembled WGS sequence"/>
</dbReference>
<protein>
    <submittedName>
        <fullName evidence="1">Extracellular solute-binding protein</fullName>
    </submittedName>
</protein>
<accession>A0ABV7YNE3</accession>
<dbReference type="PROSITE" id="PS51257">
    <property type="entry name" value="PROKAR_LIPOPROTEIN"/>
    <property type="match status" value="1"/>
</dbReference>
<dbReference type="PANTHER" id="PTHR43649">
    <property type="entry name" value="ARABINOSE-BINDING PROTEIN-RELATED"/>
    <property type="match status" value="1"/>
</dbReference>
<dbReference type="PANTHER" id="PTHR43649:SF12">
    <property type="entry name" value="DIACETYLCHITOBIOSE BINDING PROTEIN DASA"/>
    <property type="match status" value="1"/>
</dbReference>
<proteinExistence type="predicted"/>
<dbReference type="Pfam" id="PF13416">
    <property type="entry name" value="SBP_bac_8"/>
    <property type="match status" value="1"/>
</dbReference>
<sequence length="538" mass="58133">MTRRELLRGLSALAVVGAAGTACGGPEPKQASGTIRASELPSFADPGIVKPDLKSAYPGGMNAYFRYPPNPAAAFKDKPLGGGTVKGLTYTFDPVAPGLAENPLWQKVNEQIGGDLSITYAPSADYAQRFATTIASDDLPDLVTIYGQVQQLPGLLKSKFTDLSEHLAGDAIQAYPNLAGLATDSWRETMLDGSIWGIPIARPPVSGTMFARKDLLDKQGLSLQPTTFAEFKDLLTALTDKRGSRWACGDPGGVLGMITAALGVPSAWIEKDGAFTANLELEQYEAALEDTRALVAAEVFHPDGMTATNNQRNDWFTQGRTPLVIGGFVGWSKYEMWGAAVQGFQLATILPFSYDGTTKPVHGRGAVIQAMTAIKKSDPSRVKELLRLLDWLATPFGSAEYVLRNYGVENVTYTLKGTDPIVNASGQTLRLVPFKYLSDGTQVIYDPGLQRVAQARFDYQEAALEIIDRDPTLGLYSETEAAKNAQLSAKLTDARTEILRGQKPVSTWKEAVDTWRKDGGDTIRDEYEAAYAKASGSR</sequence>
<evidence type="ECO:0000313" key="1">
    <source>
        <dbReference type="EMBL" id="MFC3765638.1"/>
    </source>
</evidence>
<dbReference type="InterPro" id="IPR006059">
    <property type="entry name" value="SBP"/>
</dbReference>
<dbReference type="SUPFAM" id="SSF53850">
    <property type="entry name" value="Periplasmic binding protein-like II"/>
    <property type="match status" value="1"/>
</dbReference>
<dbReference type="PROSITE" id="PS51318">
    <property type="entry name" value="TAT"/>
    <property type="match status" value="1"/>
</dbReference>